<dbReference type="InterPro" id="IPR036864">
    <property type="entry name" value="Zn2-C6_fun-type_DNA-bd_sf"/>
</dbReference>
<evidence type="ECO:0000313" key="4">
    <source>
        <dbReference type="EMBL" id="KAK0646325.1"/>
    </source>
</evidence>
<dbReference type="GO" id="GO:0000981">
    <property type="term" value="F:DNA-binding transcription factor activity, RNA polymerase II-specific"/>
    <property type="evidence" value="ECO:0007669"/>
    <property type="project" value="InterPro"/>
</dbReference>
<evidence type="ECO:0000313" key="5">
    <source>
        <dbReference type="Proteomes" id="UP001174936"/>
    </source>
</evidence>
<feature type="compositionally biased region" description="Low complexity" evidence="2">
    <location>
        <begin position="164"/>
        <end position="178"/>
    </location>
</feature>
<organism evidence="4 5">
    <name type="scientific">Cercophora newfieldiana</name>
    <dbReference type="NCBI Taxonomy" id="92897"/>
    <lineage>
        <taxon>Eukaryota</taxon>
        <taxon>Fungi</taxon>
        <taxon>Dikarya</taxon>
        <taxon>Ascomycota</taxon>
        <taxon>Pezizomycotina</taxon>
        <taxon>Sordariomycetes</taxon>
        <taxon>Sordariomycetidae</taxon>
        <taxon>Sordariales</taxon>
        <taxon>Lasiosphaeriaceae</taxon>
        <taxon>Cercophora</taxon>
    </lineage>
</organism>
<feature type="domain" description="Zn(2)-C6 fungal-type" evidence="3">
    <location>
        <begin position="65"/>
        <end position="95"/>
    </location>
</feature>
<dbReference type="PANTHER" id="PTHR47654">
    <property type="entry name" value="ZN(II)2CYS6 TRANSCRIPTION FACTOR (EUROFUNG)-RELATED"/>
    <property type="match status" value="1"/>
</dbReference>
<keyword evidence="5" id="KW-1185">Reference proteome</keyword>
<protein>
    <recommendedName>
        <fullName evidence="3">Zn(2)-C6 fungal-type domain-containing protein</fullName>
    </recommendedName>
</protein>
<evidence type="ECO:0000256" key="2">
    <source>
        <dbReference type="SAM" id="MobiDB-lite"/>
    </source>
</evidence>
<dbReference type="SMART" id="SM00066">
    <property type="entry name" value="GAL4"/>
    <property type="match status" value="1"/>
</dbReference>
<evidence type="ECO:0000259" key="3">
    <source>
        <dbReference type="PROSITE" id="PS50048"/>
    </source>
</evidence>
<dbReference type="Proteomes" id="UP001174936">
    <property type="component" value="Unassembled WGS sequence"/>
</dbReference>
<name>A0AA40CPJ7_9PEZI</name>
<dbReference type="PROSITE" id="PS00463">
    <property type="entry name" value="ZN2_CY6_FUNGAL_1"/>
    <property type="match status" value="1"/>
</dbReference>
<dbReference type="CDD" id="cd00067">
    <property type="entry name" value="GAL4"/>
    <property type="match status" value="1"/>
</dbReference>
<gene>
    <name evidence="4" type="ORF">B0T16DRAFT_159070</name>
</gene>
<dbReference type="AlphaFoldDB" id="A0AA40CPJ7"/>
<dbReference type="EMBL" id="JAULSV010000004">
    <property type="protein sequence ID" value="KAK0646325.1"/>
    <property type="molecule type" value="Genomic_DNA"/>
</dbReference>
<dbReference type="SUPFAM" id="SSF57701">
    <property type="entry name" value="Zn2/Cys6 DNA-binding domain"/>
    <property type="match status" value="1"/>
</dbReference>
<keyword evidence="1" id="KW-0539">Nucleus</keyword>
<dbReference type="InterPro" id="IPR053230">
    <property type="entry name" value="Trans_reg_galc"/>
</dbReference>
<reference evidence="4" key="1">
    <citation type="submission" date="2023-06" db="EMBL/GenBank/DDBJ databases">
        <title>Genome-scale phylogeny and comparative genomics of the fungal order Sordariales.</title>
        <authorList>
            <consortium name="Lawrence Berkeley National Laboratory"/>
            <person name="Hensen N."/>
            <person name="Bonometti L."/>
            <person name="Westerberg I."/>
            <person name="Brannstrom I.O."/>
            <person name="Guillou S."/>
            <person name="Cros-Aarteil S."/>
            <person name="Calhoun S."/>
            <person name="Haridas S."/>
            <person name="Kuo A."/>
            <person name="Mondo S."/>
            <person name="Pangilinan J."/>
            <person name="Riley R."/>
            <person name="Labutti K."/>
            <person name="Andreopoulos B."/>
            <person name="Lipzen A."/>
            <person name="Chen C."/>
            <person name="Yanf M."/>
            <person name="Daum C."/>
            <person name="Ng V."/>
            <person name="Clum A."/>
            <person name="Steindorff A."/>
            <person name="Ohm R."/>
            <person name="Martin F."/>
            <person name="Silar P."/>
            <person name="Natvig D."/>
            <person name="Lalanne C."/>
            <person name="Gautier V."/>
            <person name="Ament-Velasquez S.L."/>
            <person name="Kruys A."/>
            <person name="Hutchinson M.I."/>
            <person name="Powell A.J."/>
            <person name="Barry K."/>
            <person name="Miller A.N."/>
            <person name="Grigoriev I.V."/>
            <person name="Debuchy R."/>
            <person name="Gladieux P."/>
            <person name="Thoren M.H."/>
            <person name="Johannesson H."/>
        </authorList>
    </citation>
    <scope>NUCLEOTIDE SEQUENCE</scope>
    <source>
        <strain evidence="4">SMH2532-1</strain>
    </source>
</reference>
<dbReference type="PROSITE" id="PS50048">
    <property type="entry name" value="ZN2_CY6_FUNGAL_2"/>
    <property type="match status" value="1"/>
</dbReference>
<sequence>MPFDSPQTARQLIGCEERPAMSLKQLQSPTCGMPLPFATPTATTPASTPLALPTGRQWERKNLQPCTECRQQKVKCSGARPRCCQCTEKLRDCSYIQPKKRKAHMNVQTLKSELAAVRFELRDVKNIVEALMSGTDEQAQRLLMQMRLARRRNTASHIPPDGTSSGSGAISWPSSAGSTPGVSTSTIIQEAPEVSFQGPGNDLDGQFLVLEPSSRASAAPTALVCPPQAPGLAEARHFPQLSFHHALGMTSEACLWQTNFDGGNGGLPPVFYTGMFYRGMEVPRGPGSPLVEWGWDSSLGCTSIWS</sequence>
<dbReference type="Gene3D" id="4.10.240.10">
    <property type="entry name" value="Zn(2)-C6 fungal-type DNA-binding domain"/>
    <property type="match status" value="1"/>
</dbReference>
<dbReference type="GO" id="GO:0008270">
    <property type="term" value="F:zinc ion binding"/>
    <property type="evidence" value="ECO:0007669"/>
    <property type="project" value="InterPro"/>
</dbReference>
<accession>A0AA40CPJ7</accession>
<comment type="caution">
    <text evidence="4">The sequence shown here is derived from an EMBL/GenBank/DDBJ whole genome shotgun (WGS) entry which is preliminary data.</text>
</comment>
<proteinExistence type="predicted"/>
<dbReference type="InterPro" id="IPR001138">
    <property type="entry name" value="Zn2Cys6_DnaBD"/>
</dbReference>
<feature type="region of interest" description="Disordered" evidence="2">
    <location>
        <begin position="154"/>
        <end position="183"/>
    </location>
</feature>
<dbReference type="Pfam" id="PF00172">
    <property type="entry name" value="Zn_clus"/>
    <property type="match status" value="1"/>
</dbReference>
<dbReference type="PANTHER" id="PTHR47654:SF5">
    <property type="entry name" value="TRANSCRIPTION FACTOR DOMAIN-CONTAINING PROTEIN"/>
    <property type="match status" value="1"/>
</dbReference>
<evidence type="ECO:0000256" key="1">
    <source>
        <dbReference type="ARBA" id="ARBA00023242"/>
    </source>
</evidence>